<name>A0A2G8KZI4_STIJA</name>
<comment type="catalytic activity">
    <reaction evidence="21">
        <text>resolvin E1 + NAD(+) = 18-oxo-resolvin E1 + NADH + H(+)</text>
        <dbReference type="Rhea" id="RHEA:49244"/>
        <dbReference type="ChEBI" id="CHEBI:15378"/>
        <dbReference type="ChEBI" id="CHEBI:57540"/>
        <dbReference type="ChEBI" id="CHEBI:57945"/>
        <dbReference type="ChEBI" id="CHEBI:91000"/>
        <dbReference type="ChEBI" id="CHEBI:91001"/>
    </reaction>
    <physiologicalReaction direction="left-to-right" evidence="21">
        <dbReference type="Rhea" id="RHEA:49245"/>
    </physiologicalReaction>
</comment>
<dbReference type="PROSITE" id="PS00061">
    <property type="entry name" value="ADH_SHORT"/>
    <property type="match status" value="1"/>
</dbReference>
<dbReference type="EMBL" id="MRZV01000288">
    <property type="protein sequence ID" value="PIK53408.1"/>
    <property type="molecule type" value="Genomic_DNA"/>
</dbReference>
<keyword evidence="2" id="KW-0560">Oxidoreductase</keyword>
<evidence type="ECO:0000256" key="22">
    <source>
        <dbReference type="RuleBase" id="RU000363"/>
    </source>
</evidence>
<evidence type="ECO:0000256" key="4">
    <source>
        <dbReference type="ARBA" id="ARBA00039060"/>
    </source>
</evidence>
<dbReference type="PANTHER" id="PTHR44229">
    <property type="entry name" value="15-HYDROXYPROSTAGLANDIN DEHYDROGENASE [NAD(+)]"/>
    <property type="match status" value="1"/>
</dbReference>
<comment type="catalytic activity">
    <reaction evidence="19">
        <text>resolvin D2 + NAD(+) = 16-oxoresolvin D2 + NADH + H(+)</text>
        <dbReference type="Rhea" id="RHEA:53588"/>
        <dbReference type="ChEBI" id="CHEBI:15378"/>
        <dbReference type="ChEBI" id="CHEBI:57540"/>
        <dbReference type="ChEBI" id="CHEBI:57945"/>
        <dbReference type="ChEBI" id="CHEBI:133367"/>
        <dbReference type="ChEBI" id="CHEBI:137498"/>
    </reaction>
    <physiologicalReaction direction="left-to-right" evidence="19">
        <dbReference type="Rhea" id="RHEA:53589"/>
    </physiologicalReaction>
</comment>
<dbReference type="STRING" id="307972.A0A2G8KZI4"/>
<sequence>MKVEGIVALITGGASGFGKGFAAALLQKGAKGVSLVDISDGKNVIDEFSTKFGPERVIYNRADVTSDSDMEGAFKKTLDHFKRLDVVCNNAGIANETDWKKVIDIDLTAVIRGTLLAKQYMDKNNGGGGGVVINVSSMAGILFVPFQPVYAAAKHGVIGYSKSIASPGGDPAFGPDNIRVNMVCPSFSDTPIIEKTAPHLSPEDYKEFKASLDFVPVSDVIAAYMRLVEEDHHGEAIRITTQKGIDFHKFRKQAKFVPSKI</sequence>
<dbReference type="Proteomes" id="UP000230750">
    <property type="component" value="Unassembled WGS sequence"/>
</dbReference>
<comment type="catalytic activity">
    <reaction evidence="10">
        <text>resolvin D1 + NAD(+) = 8-oxoresolvin D1 + NADH + H(+)</text>
        <dbReference type="Rhea" id="RHEA:50124"/>
        <dbReference type="ChEBI" id="CHEBI:15378"/>
        <dbReference type="ChEBI" id="CHEBI:57540"/>
        <dbReference type="ChEBI" id="CHEBI:57945"/>
        <dbReference type="ChEBI" id="CHEBI:132079"/>
        <dbReference type="ChEBI" id="CHEBI:132080"/>
    </reaction>
    <physiologicalReaction direction="left-to-right" evidence="10">
        <dbReference type="Rhea" id="RHEA:50125"/>
    </physiologicalReaction>
</comment>
<evidence type="ECO:0000256" key="20">
    <source>
        <dbReference type="ARBA" id="ARBA00049151"/>
    </source>
</evidence>
<dbReference type="InterPro" id="IPR002347">
    <property type="entry name" value="SDR_fam"/>
</dbReference>
<dbReference type="OrthoDB" id="37659at2759"/>
<dbReference type="EC" id="1.1.1.141" evidence="3"/>
<dbReference type="GO" id="GO:0005737">
    <property type="term" value="C:cytoplasm"/>
    <property type="evidence" value="ECO:0007669"/>
    <property type="project" value="TreeGrafter"/>
</dbReference>
<comment type="catalytic activity">
    <reaction evidence="18">
        <text>prostaglandin E2 + NAD(+) = 15-oxoprostaglandin E2 + NADH + H(+)</text>
        <dbReference type="Rhea" id="RHEA:11876"/>
        <dbReference type="ChEBI" id="CHEBI:15378"/>
        <dbReference type="ChEBI" id="CHEBI:57400"/>
        <dbReference type="ChEBI" id="CHEBI:57540"/>
        <dbReference type="ChEBI" id="CHEBI:57945"/>
        <dbReference type="ChEBI" id="CHEBI:606564"/>
        <dbReference type="EC" id="1.1.1.141"/>
    </reaction>
    <physiologicalReaction direction="left-to-right" evidence="18">
        <dbReference type="Rhea" id="RHEA:11877"/>
    </physiologicalReaction>
</comment>
<evidence type="ECO:0000256" key="1">
    <source>
        <dbReference type="ARBA" id="ARBA00006484"/>
    </source>
</evidence>
<evidence type="ECO:0000256" key="13">
    <source>
        <dbReference type="ARBA" id="ARBA00048144"/>
    </source>
</evidence>
<comment type="catalytic activity">
    <reaction evidence="20">
        <text>(15S)-hydroxy-(5Z,8Z,11Z,13E)-eicosatetraenoate + NAD(+) = 15-oxo-(5Z,8Z,11Z,13E)-eicosatetraenoate + NADH + H(+)</text>
        <dbReference type="Rhea" id="RHEA:23260"/>
        <dbReference type="ChEBI" id="CHEBI:15378"/>
        <dbReference type="ChEBI" id="CHEBI:57409"/>
        <dbReference type="ChEBI" id="CHEBI:57410"/>
        <dbReference type="ChEBI" id="CHEBI:57540"/>
        <dbReference type="ChEBI" id="CHEBI:57945"/>
        <dbReference type="EC" id="1.1.1.232"/>
    </reaction>
    <physiologicalReaction direction="left-to-right" evidence="20">
        <dbReference type="Rhea" id="RHEA:23261"/>
    </physiologicalReaction>
</comment>
<gene>
    <name evidence="23" type="ORF">BSL78_09691</name>
</gene>
<dbReference type="FunFam" id="3.40.50.720:FF:000149">
    <property type="entry name" value="15-hydroxyprostaglandin dehydrogenase [NAD(+)]"/>
    <property type="match status" value="1"/>
</dbReference>
<evidence type="ECO:0000256" key="19">
    <source>
        <dbReference type="ARBA" id="ARBA00048921"/>
    </source>
</evidence>
<proteinExistence type="inferred from homology"/>
<comment type="catalytic activity">
    <reaction evidence="16">
        <text>lipoxin A4 + NAD(+) = 15-oxo-(5S,6R)-dihydroxy-(7E,9E,11Z,13E)-eicosatetraenoate + NADH + H(+)</text>
        <dbReference type="Rhea" id="RHEA:41572"/>
        <dbReference type="ChEBI" id="CHEBI:15378"/>
        <dbReference type="ChEBI" id="CHEBI:57540"/>
        <dbReference type="ChEBI" id="CHEBI:57945"/>
        <dbReference type="ChEBI" id="CHEBI:67026"/>
        <dbReference type="ChEBI" id="CHEBI:78311"/>
    </reaction>
    <physiologicalReaction direction="left-to-right" evidence="16">
        <dbReference type="Rhea" id="RHEA:41573"/>
    </physiologicalReaction>
</comment>
<comment type="catalytic activity">
    <reaction evidence="15">
        <text>resolvin D2 + NAD(+) = 7-oxoresolvin D2 + NADH + H(+)</text>
        <dbReference type="Rhea" id="RHEA:53584"/>
        <dbReference type="ChEBI" id="CHEBI:15378"/>
        <dbReference type="ChEBI" id="CHEBI:57540"/>
        <dbReference type="ChEBI" id="CHEBI:57945"/>
        <dbReference type="ChEBI" id="CHEBI:133367"/>
        <dbReference type="ChEBI" id="CHEBI:137497"/>
    </reaction>
    <physiologicalReaction direction="left-to-right" evidence="15">
        <dbReference type="Rhea" id="RHEA:53585"/>
    </physiologicalReaction>
</comment>
<evidence type="ECO:0000313" key="24">
    <source>
        <dbReference type="Proteomes" id="UP000230750"/>
    </source>
</evidence>
<evidence type="ECO:0000313" key="23">
    <source>
        <dbReference type="EMBL" id="PIK53408.1"/>
    </source>
</evidence>
<keyword evidence="24" id="KW-1185">Reference proteome</keyword>
<dbReference type="PANTHER" id="PTHR44229:SF4">
    <property type="entry name" value="15-HYDROXYPROSTAGLANDIN DEHYDROGENASE [NAD(+)]"/>
    <property type="match status" value="1"/>
</dbReference>
<evidence type="ECO:0000256" key="2">
    <source>
        <dbReference type="ARBA" id="ARBA00023002"/>
    </source>
</evidence>
<evidence type="ECO:0000256" key="10">
    <source>
        <dbReference type="ARBA" id="ARBA00047672"/>
    </source>
</evidence>
<evidence type="ECO:0000256" key="15">
    <source>
        <dbReference type="ARBA" id="ARBA00048393"/>
    </source>
</evidence>
<organism evidence="23 24">
    <name type="scientific">Stichopus japonicus</name>
    <name type="common">Sea cucumber</name>
    <dbReference type="NCBI Taxonomy" id="307972"/>
    <lineage>
        <taxon>Eukaryota</taxon>
        <taxon>Metazoa</taxon>
        <taxon>Echinodermata</taxon>
        <taxon>Eleutherozoa</taxon>
        <taxon>Echinozoa</taxon>
        <taxon>Holothuroidea</taxon>
        <taxon>Aspidochirotacea</taxon>
        <taxon>Aspidochirotida</taxon>
        <taxon>Stichopodidae</taxon>
        <taxon>Apostichopus</taxon>
    </lineage>
</organism>
<dbReference type="PRINTS" id="PR00080">
    <property type="entry name" value="SDRFAMILY"/>
</dbReference>
<evidence type="ECO:0000256" key="6">
    <source>
        <dbReference type="ARBA" id="ARBA00041812"/>
    </source>
</evidence>
<comment type="similarity">
    <text evidence="1 22">Belongs to the short-chain dehydrogenases/reductases (SDR) family.</text>
</comment>
<dbReference type="InterPro" id="IPR020904">
    <property type="entry name" value="Sc_DH/Rdtase_CS"/>
</dbReference>
<evidence type="ECO:0000256" key="8">
    <source>
        <dbReference type="ARBA" id="ARBA00045705"/>
    </source>
</evidence>
<comment type="catalytic activity">
    <reaction evidence="11">
        <text>14-hydroxy-(4Z,7Z,10Z,12E,16Z,19Z)-docosahexaenoate + NAD(+) = 14-oxo-(4Z,7Z,10Z,12E,16Z,19Z)-docosahexaenoate + NADH + H(+)</text>
        <dbReference type="Rhea" id="RHEA:48952"/>
        <dbReference type="ChEBI" id="CHEBI:15378"/>
        <dbReference type="ChEBI" id="CHEBI:57540"/>
        <dbReference type="ChEBI" id="CHEBI:57945"/>
        <dbReference type="ChEBI" id="CHEBI:90866"/>
        <dbReference type="ChEBI" id="CHEBI:90867"/>
    </reaction>
    <physiologicalReaction direction="left-to-right" evidence="11">
        <dbReference type="Rhea" id="RHEA:48953"/>
    </physiologicalReaction>
</comment>
<evidence type="ECO:0000256" key="17">
    <source>
        <dbReference type="ARBA" id="ARBA00048611"/>
    </source>
</evidence>
<evidence type="ECO:0000256" key="5">
    <source>
        <dbReference type="ARBA" id="ARBA00040276"/>
    </source>
</evidence>
<comment type="function">
    <text evidence="8">Catalyzes the NAD-dependent dehydrogenation (oxidation) of a broad array of hydroxylated polyunsaturated fatty acids (mainly eicosanoids and docosanoids, including prostaglandins, lipoxins and resolvins), yielding their corresponding keto (oxo) metabolites. Decreases the levels of the pro-proliferative prostaglandins such as prostaglandin E2 (whose activity is increased in cancer because of an increase in the expression of cyclooxygenase 2) and generates oxo-fatty acid products that can profoundly influence cell function by abrogating pro-inflammatory cytokine expression. Converts resolvins E1, D1 and D2 to their oxo products, which represents a mode of resolvin inactivation. Resolvin E1 plays important roles during the resolution phase of acute inflammation, while resolvins D1 and D2 have a unique role in obesity-induced adipose inflammation.</text>
</comment>
<evidence type="ECO:0000256" key="11">
    <source>
        <dbReference type="ARBA" id="ARBA00048008"/>
    </source>
</evidence>
<dbReference type="GO" id="GO:0016404">
    <property type="term" value="F:15-hydroxyprostaglandin dehydrogenase (NAD+) activity"/>
    <property type="evidence" value="ECO:0007669"/>
    <property type="project" value="UniProtKB-EC"/>
</dbReference>
<evidence type="ECO:0000256" key="16">
    <source>
        <dbReference type="ARBA" id="ARBA00048535"/>
    </source>
</evidence>
<dbReference type="SUPFAM" id="SSF51735">
    <property type="entry name" value="NAD(P)-binding Rossmann-fold domains"/>
    <property type="match status" value="1"/>
</dbReference>
<comment type="catalytic activity">
    <reaction evidence="12">
        <text>15-oxo-(5S,6R)-dihydroxy-(7E,9E,11Z)-eicosatrienoate + NADH + H(+) = (5S,6R,15S)-trihydroxy-(7E,9E,11Z)-eicosatrienoate + NAD(+)</text>
        <dbReference type="Rhea" id="RHEA:41596"/>
        <dbReference type="ChEBI" id="CHEBI:15378"/>
        <dbReference type="ChEBI" id="CHEBI:57540"/>
        <dbReference type="ChEBI" id="CHEBI:57945"/>
        <dbReference type="ChEBI" id="CHEBI:78325"/>
        <dbReference type="ChEBI" id="CHEBI:78329"/>
    </reaction>
    <physiologicalReaction direction="left-to-right" evidence="12">
        <dbReference type="Rhea" id="RHEA:41597"/>
    </physiologicalReaction>
</comment>
<comment type="caution">
    <text evidence="23">The sequence shown here is derived from an EMBL/GenBank/DDBJ whole genome shotgun (WGS) entry which is preliminary data.</text>
</comment>
<evidence type="ECO:0000256" key="12">
    <source>
        <dbReference type="ARBA" id="ARBA00048140"/>
    </source>
</evidence>
<reference evidence="23 24" key="1">
    <citation type="journal article" date="2017" name="PLoS Biol.">
        <title>The sea cucumber genome provides insights into morphological evolution and visceral regeneration.</title>
        <authorList>
            <person name="Zhang X."/>
            <person name="Sun L."/>
            <person name="Yuan J."/>
            <person name="Sun Y."/>
            <person name="Gao Y."/>
            <person name="Zhang L."/>
            <person name="Li S."/>
            <person name="Dai H."/>
            <person name="Hamel J.F."/>
            <person name="Liu C."/>
            <person name="Yu Y."/>
            <person name="Liu S."/>
            <person name="Lin W."/>
            <person name="Guo K."/>
            <person name="Jin S."/>
            <person name="Xu P."/>
            <person name="Storey K.B."/>
            <person name="Huan P."/>
            <person name="Zhang T."/>
            <person name="Zhou Y."/>
            <person name="Zhang J."/>
            <person name="Lin C."/>
            <person name="Li X."/>
            <person name="Xing L."/>
            <person name="Huo D."/>
            <person name="Sun M."/>
            <person name="Wang L."/>
            <person name="Mercier A."/>
            <person name="Li F."/>
            <person name="Yang H."/>
            <person name="Xiang J."/>
        </authorList>
    </citation>
    <scope>NUCLEOTIDE SEQUENCE [LARGE SCALE GENOMIC DNA]</scope>
    <source>
        <strain evidence="23">Shaxun</strain>
        <tissue evidence="23">Muscle</tissue>
    </source>
</reference>
<protein>
    <recommendedName>
        <fullName evidence="5">15-hydroxyprostaglandin dehydrogenase [NAD(+)]</fullName>
        <ecNumber evidence="3">1.1.1.141</ecNumber>
        <ecNumber evidence="4">1.1.1.232</ecNumber>
    </recommendedName>
    <alternativeName>
        <fullName evidence="7">Eicosanoid/docosanoid dehydrogenase [NAD(+)]</fullName>
    </alternativeName>
    <alternativeName>
        <fullName evidence="6">Prostaglandin dehydrogenase 1</fullName>
    </alternativeName>
</protein>
<dbReference type="InterPro" id="IPR036291">
    <property type="entry name" value="NAD(P)-bd_dom_sf"/>
</dbReference>
<evidence type="ECO:0000256" key="18">
    <source>
        <dbReference type="ARBA" id="ARBA00048739"/>
    </source>
</evidence>
<dbReference type="GO" id="GO:0047034">
    <property type="term" value="F:15-hydroxyicosatetraenoate dehydrogenase activity"/>
    <property type="evidence" value="ECO:0007669"/>
    <property type="project" value="UniProtKB-EC"/>
</dbReference>
<accession>A0A2G8KZI4</accession>
<comment type="catalytic activity">
    <reaction evidence="14">
        <text>resolvin D1 + NAD(+) = 17-oxoresolvin D1 + NADH + H(+)</text>
        <dbReference type="Rhea" id="RHEA:50128"/>
        <dbReference type="ChEBI" id="CHEBI:15378"/>
        <dbReference type="ChEBI" id="CHEBI:57540"/>
        <dbReference type="ChEBI" id="CHEBI:57945"/>
        <dbReference type="ChEBI" id="CHEBI:132079"/>
        <dbReference type="ChEBI" id="CHEBI:132081"/>
    </reaction>
    <physiologicalReaction direction="left-to-right" evidence="14">
        <dbReference type="Rhea" id="RHEA:50129"/>
    </physiologicalReaction>
</comment>
<evidence type="ECO:0000256" key="9">
    <source>
        <dbReference type="ARBA" id="ARBA00047325"/>
    </source>
</evidence>
<dbReference type="Gene3D" id="3.40.50.720">
    <property type="entry name" value="NAD(P)-binding Rossmann-like Domain"/>
    <property type="match status" value="1"/>
</dbReference>
<comment type="catalytic activity">
    <reaction evidence="17">
        <text>prostaglandin A1 + NAD(+) = 15-oxo-prostaglandin A1 + NADH + H(+)</text>
        <dbReference type="Rhea" id="RHEA:41263"/>
        <dbReference type="ChEBI" id="CHEBI:15378"/>
        <dbReference type="ChEBI" id="CHEBI:57398"/>
        <dbReference type="ChEBI" id="CHEBI:57540"/>
        <dbReference type="ChEBI" id="CHEBI:57945"/>
        <dbReference type="ChEBI" id="CHEBI:85072"/>
    </reaction>
    <physiologicalReaction direction="left-to-right" evidence="17">
        <dbReference type="Rhea" id="RHEA:41264"/>
    </physiologicalReaction>
</comment>
<dbReference type="EC" id="1.1.1.232" evidence="4"/>
<dbReference type="PRINTS" id="PR00081">
    <property type="entry name" value="GDHRDH"/>
</dbReference>
<evidence type="ECO:0000256" key="21">
    <source>
        <dbReference type="ARBA" id="ARBA00049188"/>
    </source>
</evidence>
<evidence type="ECO:0000256" key="14">
    <source>
        <dbReference type="ARBA" id="ARBA00048170"/>
    </source>
</evidence>
<evidence type="ECO:0000256" key="7">
    <source>
        <dbReference type="ARBA" id="ARBA00042026"/>
    </source>
</evidence>
<comment type="catalytic activity">
    <reaction evidence="13">
        <text>(11R)-hydroxy-(5Z,8Z,12E,14Z)-eicosatetraenoate + NAD(+) = 11-oxo-(5Z,8Z,12E,14Z)-eicosatetraenoate + NADH + H(+)</text>
        <dbReference type="Rhea" id="RHEA:48640"/>
        <dbReference type="ChEBI" id="CHEBI:15378"/>
        <dbReference type="ChEBI" id="CHEBI:57540"/>
        <dbReference type="ChEBI" id="CHEBI:57945"/>
        <dbReference type="ChEBI" id="CHEBI:78836"/>
        <dbReference type="ChEBI" id="CHEBI:90697"/>
    </reaction>
    <physiologicalReaction direction="left-to-right" evidence="13">
        <dbReference type="Rhea" id="RHEA:48641"/>
    </physiologicalReaction>
</comment>
<evidence type="ECO:0000256" key="3">
    <source>
        <dbReference type="ARBA" id="ARBA00038968"/>
    </source>
</evidence>
<dbReference type="AlphaFoldDB" id="A0A2G8KZI4"/>
<dbReference type="Pfam" id="PF00106">
    <property type="entry name" value="adh_short"/>
    <property type="match status" value="1"/>
</dbReference>
<comment type="catalytic activity">
    <reaction evidence="9">
        <text>prostaglandin E1 + NAD(+) = 15-oxoprostaglandin E1 + NADH + H(+)</text>
        <dbReference type="Rhea" id="RHEA:16477"/>
        <dbReference type="ChEBI" id="CHEBI:15378"/>
        <dbReference type="ChEBI" id="CHEBI:57397"/>
        <dbReference type="ChEBI" id="CHEBI:57401"/>
        <dbReference type="ChEBI" id="CHEBI:57540"/>
        <dbReference type="ChEBI" id="CHEBI:57945"/>
    </reaction>
    <physiologicalReaction direction="left-to-right" evidence="9">
        <dbReference type="Rhea" id="RHEA:16478"/>
    </physiologicalReaction>
</comment>